<evidence type="ECO:0000313" key="2">
    <source>
        <dbReference type="Proteomes" id="UP000001785"/>
    </source>
</evidence>
<dbReference type="EMBL" id="AY283928">
    <property type="protein sequence ID" value="AAQ64230.1"/>
    <property type="molecule type" value="Genomic_DNA"/>
</dbReference>
<reference evidence="1 2" key="1">
    <citation type="journal article" date="2003" name="J. Bacteriol.">
        <title>Complete genome sequence of the broad-host-range vibriophage KVP40: comparative genomics of a T4-related bacteriophage.</title>
        <authorList>
            <person name="Miller E."/>
            <person name="Heidelberg J."/>
            <person name="Eisen J."/>
            <person name="Nelson W."/>
            <person name="Durkin A."/>
            <person name="Ciecko A."/>
            <person name="Feldblyum T."/>
            <person name="White O."/>
            <person name="Paulsen I."/>
            <person name="Nierman W."/>
            <person name="Lee J."/>
            <person name="Szczypinski B."/>
            <person name="Fraser C."/>
        </authorList>
    </citation>
    <scope>NUCLEOTIDE SEQUENCE</scope>
    <source>
        <strain evidence="2">Isolate Vibrio parahaemolyticus/Japan/Matsuzaki /1991</strain>
    </source>
</reference>
<dbReference type="OrthoDB" id="12067at10239"/>
<organism evidence="1 2">
    <name type="scientific">Vibrio phage KVP40 (isolate Vibrio parahaemolyticus/Japan/Matsuzaki/1991)</name>
    <name type="common">KVP40</name>
    <name type="synonym">Bacteriophage KVP40</name>
    <dbReference type="NCBI Taxonomy" id="75320"/>
    <lineage>
        <taxon>Viruses</taxon>
        <taxon>Duplodnaviria</taxon>
        <taxon>Heunggongvirae</taxon>
        <taxon>Uroviricota</taxon>
        <taxon>Caudoviricetes</taxon>
        <taxon>Pantevenvirales</taxon>
        <taxon>Straboviridae</taxon>
        <taxon>Schizotequatrovirus</taxon>
        <taxon>Schizotequatrovirus KVP40</taxon>
    </lineage>
</organism>
<proteinExistence type="predicted"/>
<name>Q6WHZ3_BPKVM</name>
<gene>
    <name evidence="1" type="ORF">KVP40.0161</name>
</gene>
<dbReference type="KEGG" id="vg:2545756"/>
<organismHost>
    <name type="scientific">Vibrio parahaemolyticus</name>
    <dbReference type="NCBI Taxonomy" id="670"/>
</organismHost>
<dbReference type="Pfam" id="PF18143">
    <property type="entry name" value="HAD_SAK_2"/>
    <property type="match status" value="1"/>
</dbReference>
<sequence length="180" mass="20622">MNYVSGNTMKIIFLDIDGVLNNALEADEHKDVLLNGEYQGIYSPRCVDRLNDLVEMTDARIVLTSVWRCGLSIDEINTVLRAMGVNAECIGKTDILDHKYSWAFRGNEILKWIHDNEELIGKRRYEYRSYVILDDDTDMLLWQRHNYVNCDPEIGMTDRVVAKAAAILNNAPCTDTGQEF</sequence>
<dbReference type="GeneID" id="2545756"/>
<dbReference type="RefSeq" id="NP_899407.1">
    <property type="nucleotide sequence ID" value="NC_005083.2"/>
</dbReference>
<accession>Q6WHZ3</accession>
<keyword evidence="2" id="KW-1185">Reference proteome</keyword>
<dbReference type="Proteomes" id="UP000001785">
    <property type="component" value="Segment"/>
</dbReference>
<evidence type="ECO:0000313" key="1">
    <source>
        <dbReference type="EMBL" id="AAQ64230.1"/>
    </source>
</evidence>
<protein>
    <submittedName>
        <fullName evidence="1">Uncharacterized protein</fullName>
    </submittedName>
</protein>